<feature type="region of interest" description="Disordered" evidence="6">
    <location>
        <begin position="797"/>
        <end position="817"/>
    </location>
</feature>
<proteinExistence type="inferred from homology"/>
<sequence length="1253" mass="138245">MATHCLYIVGILYVVFWITPANGNNGKDEPLLSGLVVNSQDGHHVVAQKNGKLLLNCSVEVKSSENGVPNITWRKDGVLLDFDNRIQKVQNGSLYFKRVWHKKKKNISDEGMYECLVQNKIGSIIARRVTLEVASIAKEYSSEPVDKSVDKGGVARFECKIKAVPPPLYTWIKDEVQLATNDRYIIINSGILQILHVTADDAGQYSCHATSGGLHHLPDTVNSITWKRSSEAYLTVKSGNKPRPAKIVAGPSDTVAQSGQTVVLECLVDGSPRPIVKWRREDGKNITKAVLQGTNLKLLELEEKDTGSYICEVSSQNGPLITAKANLVVTTPPVILEKPKNQKFPRSRVIIFTCDAEGSPKPKITWYKDGQTTLISNTHGRYKIKDEGRQLVIEQTVVEDSGYYQCIAENSVDFVSAFARLLIEKDDTAPGKPNVSAEAVSSRSIKVSWYRPDNKKCPILAYSVTMKVSDTGSNVETQVMQATDTMKMFTDLVPYTNYTVFVLAYTSLCGAGEQSDPVTVATLEDVPCKAPLIRLVSTTPNTITVKWDPLPLRFRNGVIIEYSIYYMKVESKIIMKERTLGTATSFLITGLDPDTDYRVRVLASTKAGYCRIENKDWPWVDYRTSTGSNPVPMIQVNQINSTSVNVTWQHSSEELPTTGYLLSLNKISSTEPPEEFDLPAYRRNYVLTDLENNTFYVVTLVAKNQHGTSGPVVDEFETGYSTIQPPIDVKINTTMETKVTLTWIQPDAGSDVAFYTVRYYHTNPERDEKRITVTRTTVTIDKLHPFTSYQFDVRAHTRDGKSSPYSKPVFTRTKEDVPSPPVNMSALMKNGNIVVTWKPPVIPNGQITTYIIKYQLGSDEEPQGDWYTIKVNGTITSWSLQYSEGIYYYLKMLACTGAGPGNTTITIVVPEKETVVSPSGSPKDQKIGIIIGCLIGIVCIIICILIILCRNRCFKNSYPQTQTTCYHGNGHIPNHGNGHVTGPAEQSLLDHHQMEQFTPILTENQNCDSKGCGSGNLIVTPNGTRINGYVPFKNGMRNGHVPNGRVTAFPGRGEIANPEETRGLIASMLASSDGSHTSEDSSKGLKTSSLDDKSLVGQDLPQNSDILQNSEEHTSLDTSEEDVPKGNNSSSSRSCLPPSSLRISAPNQQSTSCPPSCQDPPSPVETEGSVSSVEDCSDVGSNHHTSLNEDKPQSNTSDSLIPSLRNGRIRAPEEVVLPYTYQPPPPPYPGKKRCYANTSPQEHRVNSQQVIDA</sequence>
<feature type="compositionally biased region" description="Polar residues" evidence="6">
    <location>
        <begin position="1236"/>
        <end position="1253"/>
    </location>
</feature>
<gene>
    <name evidence="11" type="ORF">MGAL_10B031796</name>
</gene>
<evidence type="ECO:0008006" key="13">
    <source>
        <dbReference type="Google" id="ProtNLM"/>
    </source>
</evidence>
<dbReference type="Gene3D" id="2.60.40.10">
    <property type="entry name" value="Immunoglobulins"/>
    <property type="match status" value="9"/>
</dbReference>
<comment type="caution">
    <text evidence="11">The sequence shown here is derived from an EMBL/GenBank/DDBJ whole genome shotgun (WGS) entry which is preliminary data.</text>
</comment>
<dbReference type="InterPro" id="IPR007110">
    <property type="entry name" value="Ig-like_dom"/>
</dbReference>
<dbReference type="InterPro" id="IPR003961">
    <property type="entry name" value="FN3_dom"/>
</dbReference>
<dbReference type="SUPFAM" id="SSF48726">
    <property type="entry name" value="Immunoglobulin"/>
    <property type="match status" value="4"/>
</dbReference>
<dbReference type="InterPro" id="IPR003598">
    <property type="entry name" value="Ig_sub2"/>
</dbReference>
<dbReference type="InterPro" id="IPR003599">
    <property type="entry name" value="Ig_sub"/>
</dbReference>
<keyword evidence="7" id="KW-1133">Transmembrane helix</keyword>
<dbReference type="PANTHER" id="PTHR44170">
    <property type="entry name" value="PROTEIN SIDEKICK"/>
    <property type="match status" value="1"/>
</dbReference>
<evidence type="ECO:0000313" key="12">
    <source>
        <dbReference type="Proteomes" id="UP000596742"/>
    </source>
</evidence>
<dbReference type="SMART" id="SM00060">
    <property type="entry name" value="FN3"/>
    <property type="match status" value="5"/>
</dbReference>
<dbReference type="PANTHER" id="PTHR44170:SF59">
    <property type="entry name" value="PROTOGENIN-LIKE"/>
    <property type="match status" value="1"/>
</dbReference>
<dbReference type="SMART" id="SM00409">
    <property type="entry name" value="IG"/>
    <property type="match status" value="4"/>
</dbReference>
<dbReference type="InterPro" id="IPR013098">
    <property type="entry name" value="Ig_I-set"/>
</dbReference>
<evidence type="ECO:0000256" key="1">
    <source>
        <dbReference type="ARBA" id="ARBA00009588"/>
    </source>
</evidence>
<dbReference type="PROSITE" id="PS50835">
    <property type="entry name" value="IG_LIKE"/>
    <property type="match status" value="4"/>
</dbReference>
<organism evidence="11 12">
    <name type="scientific">Mytilus galloprovincialis</name>
    <name type="common">Mediterranean mussel</name>
    <dbReference type="NCBI Taxonomy" id="29158"/>
    <lineage>
        <taxon>Eukaryota</taxon>
        <taxon>Metazoa</taxon>
        <taxon>Spiralia</taxon>
        <taxon>Lophotrochozoa</taxon>
        <taxon>Mollusca</taxon>
        <taxon>Bivalvia</taxon>
        <taxon>Autobranchia</taxon>
        <taxon>Pteriomorphia</taxon>
        <taxon>Mytilida</taxon>
        <taxon>Mytiloidea</taxon>
        <taxon>Mytilidae</taxon>
        <taxon>Mytilinae</taxon>
        <taxon>Mytilus</taxon>
    </lineage>
</organism>
<feature type="domain" description="Ig-like" evidence="9">
    <location>
        <begin position="333"/>
        <end position="422"/>
    </location>
</feature>
<dbReference type="CDD" id="cd00063">
    <property type="entry name" value="FN3"/>
    <property type="match status" value="5"/>
</dbReference>
<dbReference type="InterPro" id="IPR013783">
    <property type="entry name" value="Ig-like_fold"/>
</dbReference>
<keyword evidence="3" id="KW-0677">Repeat</keyword>
<feature type="domain" description="Ig-like" evidence="9">
    <location>
        <begin position="30"/>
        <end position="130"/>
    </location>
</feature>
<evidence type="ECO:0000256" key="2">
    <source>
        <dbReference type="ARBA" id="ARBA00022729"/>
    </source>
</evidence>
<keyword evidence="7" id="KW-0812">Transmembrane</keyword>
<evidence type="ECO:0000256" key="7">
    <source>
        <dbReference type="SAM" id="Phobius"/>
    </source>
</evidence>
<keyword evidence="4" id="KW-1015">Disulfide bond</keyword>
<dbReference type="FunFam" id="2.60.40.10:FF:000299">
    <property type="entry name" value="protogenin isoform X2"/>
    <property type="match status" value="1"/>
</dbReference>
<feature type="domain" description="Fibronectin type-III" evidence="10">
    <location>
        <begin position="530"/>
        <end position="631"/>
    </location>
</feature>
<keyword evidence="5" id="KW-0325">Glycoprotein</keyword>
<comment type="similarity">
    <text evidence="1">Belongs to the immunoglobulin superfamily. DCC family.</text>
</comment>
<dbReference type="SUPFAM" id="SSF49265">
    <property type="entry name" value="Fibronectin type III"/>
    <property type="match status" value="3"/>
</dbReference>
<reference evidence="11" key="1">
    <citation type="submission" date="2018-11" db="EMBL/GenBank/DDBJ databases">
        <authorList>
            <person name="Alioto T."/>
            <person name="Alioto T."/>
        </authorList>
    </citation>
    <scope>NUCLEOTIDE SEQUENCE</scope>
</reference>
<feature type="region of interest" description="Disordered" evidence="6">
    <location>
        <begin position="1070"/>
        <end position="1253"/>
    </location>
</feature>
<feature type="transmembrane region" description="Helical" evidence="7">
    <location>
        <begin position="927"/>
        <end position="948"/>
    </location>
</feature>
<evidence type="ECO:0000259" key="9">
    <source>
        <dbReference type="PROSITE" id="PS50835"/>
    </source>
</evidence>
<dbReference type="GO" id="GO:0098609">
    <property type="term" value="P:cell-cell adhesion"/>
    <property type="evidence" value="ECO:0007669"/>
    <property type="project" value="TreeGrafter"/>
</dbReference>
<feature type="compositionally biased region" description="Low complexity" evidence="6">
    <location>
        <begin position="1129"/>
        <end position="1156"/>
    </location>
</feature>
<feature type="domain" description="Fibronectin type-III" evidence="10">
    <location>
        <begin position="725"/>
        <end position="816"/>
    </location>
</feature>
<dbReference type="AlphaFoldDB" id="A0A8B6DDM6"/>
<evidence type="ECO:0000256" key="3">
    <source>
        <dbReference type="ARBA" id="ARBA00022737"/>
    </source>
</evidence>
<keyword evidence="7" id="KW-0472">Membrane</keyword>
<feature type="domain" description="Ig-like" evidence="9">
    <location>
        <begin position="242"/>
        <end position="328"/>
    </location>
</feature>
<name>A0A8B6DDM6_MYTGA</name>
<feature type="chain" id="PRO_5032938177" description="Protogenin" evidence="8">
    <location>
        <begin position="24"/>
        <end position="1253"/>
    </location>
</feature>
<dbReference type="SMART" id="SM00408">
    <property type="entry name" value="IGc2"/>
    <property type="match status" value="4"/>
</dbReference>
<evidence type="ECO:0000259" key="10">
    <source>
        <dbReference type="PROSITE" id="PS50853"/>
    </source>
</evidence>
<dbReference type="InterPro" id="IPR036179">
    <property type="entry name" value="Ig-like_dom_sf"/>
</dbReference>
<evidence type="ECO:0000256" key="6">
    <source>
        <dbReference type="SAM" id="MobiDB-lite"/>
    </source>
</evidence>
<dbReference type="Pfam" id="PF00041">
    <property type="entry name" value="fn3"/>
    <property type="match status" value="4"/>
</dbReference>
<feature type="domain" description="Fibronectin type-III" evidence="10">
    <location>
        <begin position="429"/>
        <end position="525"/>
    </location>
</feature>
<accession>A0A8B6DDM6</accession>
<evidence type="ECO:0000256" key="5">
    <source>
        <dbReference type="ARBA" id="ARBA00023180"/>
    </source>
</evidence>
<feature type="compositionally biased region" description="Basic and acidic residues" evidence="6">
    <location>
        <begin position="1076"/>
        <end position="1094"/>
    </location>
</feature>
<dbReference type="InterPro" id="IPR036116">
    <property type="entry name" value="FN3_sf"/>
</dbReference>
<keyword evidence="12" id="KW-1185">Reference proteome</keyword>
<dbReference type="OrthoDB" id="6083167at2759"/>
<feature type="signal peptide" evidence="8">
    <location>
        <begin position="1"/>
        <end position="23"/>
    </location>
</feature>
<evidence type="ECO:0000256" key="4">
    <source>
        <dbReference type="ARBA" id="ARBA00023157"/>
    </source>
</evidence>
<evidence type="ECO:0000256" key="8">
    <source>
        <dbReference type="SAM" id="SignalP"/>
    </source>
</evidence>
<feature type="compositionally biased region" description="Polar residues" evidence="6">
    <location>
        <begin position="1168"/>
        <end position="1185"/>
    </location>
</feature>
<evidence type="ECO:0000313" key="11">
    <source>
        <dbReference type="EMBL" id="VDI18105.1"/>
    </source>
</evidence>
<feature type="domain" description="Fibronectin type-III" evidence="10">
    <location>
        <begin position="632"/>
        <end position="724"/>
    </location>
</feature>
<dbReference type="Pfam" id="PF07679">
    <property type="entry name" value="I-set"/>
    <property type="match status" value="1"/>
</dbReference>
<dbReference type="Proteomes" id="UP000596742">
    <property type="component" value="Unassembled WGS sequence"/>
</dbReference>
<protein>
    <recommendedName>
        <fullName evidence="13">Protogenin</fullName>
    </recommendedName>
</protein>
<dbReference type="Pfam" id="PF13927">
    <property type="entry name" value="Ig_3"/>
    <property type="match status" value="2"/>
</dbReference>
<feature type="domain" description="Fibronectin type-III" evidence="10">
    <location>
        <begin position="817"/>
        <end position="914"/>
    </location>
</feature>
<feature type="compositionally biased region" description="Polar residues" evidence="6">
    <location>
        <begin position="1100"/>
        <end position="1109"/>
    </location>
</feature>
<dbReference type="EMBL" id="UYJE01003293">
    <property type="protein sequence ID" value="VDI18105.1"/>
    <property type="molecule type" value="Genomic_DNA"/>
</dbReference>
<keyword evidence="2 8" id="KW-0732">Signal</keyword>
<feature type="domain" description="Ig-like" evidence="9">
    <location>
        <begin position="138"/>
        <end position="225"/>
    </location>
</feature>
<dbReference type="PROSITE" id="PS50853">
    <property type="entry name" value="FN3"/>
    <property type="match status" value="5"/>
</dbReference>